<dbReference type="KEGG" id="fls:GLV81_09770"/>
<evidence type="ECO:0000313" key="1">
    <source>
        <dbReference type="EMBL" id="QGW28343.1"/>
    </source>
</evidence>
<dbReference type="AlphaFoldDB" id="A0A6I6G9V0"/>
<reference evidence="1 2" key="1">
    <citation type="submission" date="2019-11" db="EMBL/GenBank/DDBJ databases">
        <authorList>
            <person name="Im W.T."/>
        </authorList>
    </citation>
    <scope>NUCLEOTIDE SEQUENCE [LARGE SCALE GENOMIC DNA]</scope>
    <source>
        <strain evidence="1 2">SB-02</strain>
    </source>
</reference>
<proteinExistence type="predicted"/>
<dbReference type="PROSITE" id="PS51257">
    <property type="entry name" value="PROKAR_LIPOPROTEIN"/>
    <property type="match status" value="1"/>
</dbReference>
<dbReference type="RefSeq" id="WP_157478700.1">
    <property type="nucleotide sequence ID" value="NZ_CP046566.1"/>
</dbReference>
<gene>
    <name evidence="1" type="ORF">GLV81_09770</name>
</gene>
<accession>A0A6I6G9V0</accession>
<dbReference type="EMBL" id="CP046566">
    <property type="protein sequence ID" value="QGW28343.1"/>
    <property type="molecule type" value="Genomic_DNA"/>
</dbReference>
<sequence length="141" mass="16627">MKLTVTLLAASLAVVTSGCIKEGYRTAERRILGEWRIDDVNPMGWGGNSARIPFNNGRFTFYDNGTLSYVNDNNQQFSGSWYINRRWQDDEQWLSMQITAVDFVNQQVLSQFYENLDFRGRNRLRAETQQSTRRYVTYFRR</sequence>
<organism evidence="1 2">
    <name type="scientific">Phnomibacter ginsenosidimutans</name>
    <dbReference type="NCBI Taxonomy" id="2676868"/>
    <lineage>
        <taxon>Bacteria</taxon>
        <taxon>Pseudomonadati</taxon>
        <taxon>Bacteroidota</taxon>
        <taxon>Chitinophagia</taxon>
        <taxon>Chitinophagales</taxon>
        <taxon>Chitinophagaceae</taxon>
        <taxon>Phnomibacter</taxon>
    </lineage>
</organism>
<name>A0A6I6G9V0_9BACT</name>
<protein>
    <recommendedName>
        <fullName evidence="3">Lipocalin-like domain-containing protein</fullName>
    </recommendedName>
</protein>
<dbReference type="Proteomes" id="UP000426027">
    <property type="component" value="Chromosome"/>
</dbReference>
<evidence type="ECO:0000313" key="2">
    <source>
        <dbReference type="Proteomes" id="UP000426027"/>
    </source>
</evidence>
<keyword evidence="2" id="KW-1185">Reference proteome</keyword>
<evidence type="ECO:0008006" key="3">
    <source>
        <dbReference type="Google" id="ProtNLM"/>
    </source>
</evidence>